<dbReference type="RefSeq" id="WP_227563883.1">
    <property type="nucleotide sequence ID" value="NZ_CP101989.1"/>
</dbReference>
<dbReference type="PANTHER" id="PTHR39190:SF1">
    <property type="entry name" value="FLAGELLAR ASSEMBLY FACTOR FLIW"/>
    <property type="match status" value="1"/>
</dbReference>
<gene>
    <name evidence="4" type="ORF">NP075_03545</name>
</gene>
<evidence type="ECO:0000256" key="2">
    <source>
        <dbReference type="ARBA" id="ARBA00022795"/>
    </source>
</evidence>
<sequence>MSAAVPAVAVTVTTPAGPRQVPAVLRAAAELPGLPGHDEFELQPLDDTGVLFALRSAPAGGRPVRLFVVEPRTFFPDYAPALPSDALDVLGAAPDAATTLLVVVHPADDDRTAPTANLLAPIVVDPATGRLAQVVLDDEHPLRAPLG</sequence>
<protein>
    <submittedName>
        <fullName evidence="4">Flagellar assembly protein FliW</fullName>
    </submittedName>
</protein>
<dbReference type="InterPro" id="IPR024046">
    <property type="entry name" value="Flagellar_assmbl_FliW_dom_sf"/>
</dbReference>
<dbReference type="Pfam" id="PF02623">
    <property type="entry name" value="FliW"/>
    <property type="match status" value="1"/>
</dbReference>
<dbReference type="Gene3D" id="2.30.290.10">
    <property type="entry name" value="BH3618-like"/>
    <property type="match status" value="1"/>
</dbReference>
<keyword evidence="5" id="KW-1185">Reference proteome</keyword>
<dbReference type="EMBL" id="CP101989">
    <property type="protein sequence ID" value="UUI65818.1"/>
    <property type="molecule type" value="Genomic_DNA"/>
</dbReference>
<dbReference type="Proteomes" id="UP001317322">
    <property type="component" value="Chromosome"/>
</dbReference>
<keyword evidence="4" id="KW-0969">Cilium</keyword>
<dbReference type="InterPro" id="IPR003775">
    <property type="entry name" value="Flagellar_assembly_factor_FliW"/>
</dbReference>
<evidence type="ECO:0000256" key="3">
    <source>
        <dbReference type="ARBA" id="ARBA00022845"/>
    </source>
</evidence>
<dbReference type="SUPFAM" id="SSF141457">
    <property type="entry name" value="BH3618-like"/>
    <property type="match status" value="1"/>
</dbReference>
<keyword evidence="1" id="KW-0963">Cytoplasm</keyword>
<keyword evidence="3" id="KW-0810">Translation regulation</keyword>
<organism evidence="4 5">
    <name type="scientific">Cellulomonas wangsupingiae</name>
    <dbReference type="NCBI Taxonomy" id="2968085"/>
    <lineage>
        <taxon>Bacteria</taxon>
        <taxon>Bacillati</taxon>
        <taxon>Actinomycetota</taxon>
        <taxon>Actinomycetes</taxon>
        <taxon>Micrococcales</taxon>
        <taxon>Cellulomonadaceae</taxon>
        <taxon>Cellulomonas</taxon>
    </lineage>
</organism>
<proteinExistence type="predicted"/>
<dbReference type="PANTHER" id="PTHR39190">
    <property type="entry name" value="FLAGELLAR ASSEMBLY FACTOR FLIW"/>
    <property type="match status" value="1"/>
</dbReference>
<evidence type="ECO:0000313" key="4">
    <source>
        <dbReference type="EMBL" id="UUI65818.1"/>
    </source>
</evidence>
<name>A0ABY5K6Y3_9CELL</name>
<accession>A0ABY5K6Y3</accession>
<keyword evidence="4" id="KW-0966">Cell projection</keyword>
<evidence type="ECO:0000256" key="1">
    <source>
        <dbReference type="ARBA" id="ARBA00022490"/>
    </source>
</evidence>
<evidence type="ECO:0000313" key="5">
    <source>
        <dbReference type="Proteomes" id="UP001317322"/>
    </source>
</evidence>
<keyword evidence="4" id="KW-0282">Flagellum</keyword>
<keyword evidence="2" id="KW-1005">Bacterial flagellum biogenesis</keyword>
<reference evidence="4 5" key="1">
    <citation type="submission" date="2022-07" db="EMBL/GenBank/DDBJ databases">
        <title>Novel species in genus cellulomonas.</title>
        <authorList>
            <person name="Ye L."/>
        </authorList>
    </citation>
    <scope>NUCLEOTIDE SEQUENCE [LARGE SCALE GENOMIC DNA]</scope>
    <source>
        <strain evidence="5">zg-Y908</strain>
    </source>
</reference>